<organism evidence="1 2">
    <name type="scientific">Kangiella profundi</name>
    <dbReference type="NCBI Taxonomy" id="1561924"/>
    <lineage>
        <taxon>Bacteria</taxon>
        <taxon>Pseudomonadati</taxon>
        <taxon>Pseudomonadota</taxon>
        <taxon>Gammaproteobacteria</taxon>
        <taxon>Kangiellales</taxon>
        <taxon>Kangiellaceae</taxon>
        <taxon>Kangiella</taxon>
    </lineage>
</organism>
<protein>
    <submittedName>
        <fullName evidence="1">Uncharacterized protein</fullName>
    </submittedName>
</protein>
<keyword evidence="2" id="KW-1185">Reference proteome</keyword>
<dbReference type="EMBL" id="CP025120">
    <property type="protein sequence ID" value="AUD79579.1"/>
    <property type="molecule type" value="Genomic_DNA"/>
</dbReference>
<evidence type="ECO:0000313" key="1">
    <source>
        <dbReference type="EMBL" id="AUD79579.1"/>
    </source>
</evidence>
<dbReference type="AlphaFoldDB" id="A0A2K9B0C2"/>
<evidence type="ECO:0000313" key="2">
    <source>
        <dbReference type="Proteomes" id="UP000232693"/>
    </source>
</evidence>
<gene>
    <name evidence="1" type="ORF">CW740_10135</name>
</gene>
<accession>A0A2K9B0C2</accession>
<dbReference type="KEGG" id="kpd:CW740_10135"/>
<sequence>MNMMTKILTAVALLLLPQLAFAASSKDNWFWLAGVAVLNSTVISAILVWKSKKLDTFTTKAVGFGAWFWFLIFIQVMLYGFYVGLTK</sequence>
<proteinExistence type="predicted"/>
<dbReference type="Proteomes" id="UP000232693">
    <property type="component" value="Chromosome"/>
</dbReference>
<dbReference type="OrthoDB" id="6197749at2"/>
<name>A0A2K9B0C2_9GAMM</name>
<reference evidence="1 2" key="1">
    <citation type="submission" date="2017-12" db="EMBL/GenBank/DDBJ databases">
        <title>Kangiella profundi FT102 completed genome.</title>
        <authorList>
            <person name="Xu J."/>
            <person name="Wang J."/>
            <person name="Lu Y."/>
        </authorList>
    </citation>
    <scope>NUCLEOTIDE SEQUENCE [LARGE SCALE GENOMIC DNA]</scope>
    <source>
        <strain evidence="1 2">FT102</strain>
    </source>
</reference>